<feature type="domain" description="G-protein coupled receptors family 2 profile 2" evidence="9">
    <location>
        <begin position="296"/>
        <end position="570"/>
    </location>
</feature>
<keyword evidence="2 7" id="KW-0812">Transmembrane</keyword>
<evidence type="ECO:0000259" key="8">
    <source>
        <dbReference type="PROSITE" id="PS50221"/>
    </source>
</evidence>
<reference evidence="10" key="2">
    <citation type="submission" date="2025-08" db="UniProtKB">
        <authorList>
            <consortium name="Ensembl"/>
        </authorList>
    </citation>
    <scope>IDENTIFICATION</scope>
    <source>
        <strain evidence="10">Hd-rR</strain>
    </source>
</reference>
<evidence type="ECO:0000256" key="6">
    <source>
        <dbReference type="SAM" id="MobiDB-lite"/>
    </source>
</evidence>
<feature type="transmembrane region" description="Helical" evidence="7">
    <location>
        <begin position="333"/>
        <end position="355"/>
    </location>
</feature>
<feature type="transmembrane region" description="Helical" evidence="7">
    <location>
        <begin position="517"/>
        <end position="537"/>
    </location>
</feature>
<keyword evidence="11" id="KW-1185">Reference proteome</keyword>
<dbReference type="FunFam" id="2.60.220.50:FF:000053">
    <property type="entry name" value="Adhesion G protein-coupled receptor G3"/>
    <property type="match status" value="1"/>
</dbReference>
<dbReference type="Pfam" id="PF01825">
    <property type="entry name" value="GPS"/>
    <property type="match status" value="1"/>
</dbReference>
<evidence type="ECO:0000313" key="10">
    <source>
        <dbReference type="Ensembl" id="ENSORLP00000031486.1"/>
    </source>
</evidence>
<feature type="region of interest" description="Disordered" evidence="6">
    <location>
        <begin position="182"/>
        <end position="202"/>
    </location>
</feature>
<feature type="transmembrane region" description="Helical" evidence="7">
    <location>
        <begin position="298"/>
        <end position="321"/>
    </location>
</feature>
<dbReference type="GO" id="GO:0007166">
    <property type="term" value="P:cell surface receptor signaling pathway"/>
    <property type="evidence" value="ECO:0007669"/>
    <property type="project" value="InterPro"/>
</dbReference>
<proteinExistence type="predicted"/>
<dbReference type="InterPro" id="IPR046338">
    <property type="entry name" value="GAIN_dom_sf"/>
</dbReference>
<evidence type="ECO:0000256" key="4">
    <source>
        <dbReference type="ARBA" id="ARBA00023136"/>
    </source>
</evidence>
<dbReference type="PANTHER" id="PTHR12011:SF285">
    <property type="entry name" value="ADHESION G PROTEIN-COUPLED RECEPTOR G3"/>
    <property type="match status" value="1"/>
</dbReference>
<dbReference type="GO" id="GO:0005886">
    <property type="term" value="C:plasma membrane"/>
    <property type="evidence" value="ECO:0000318"/>
    <property type="project" value="GO_Central"/>
</dbReference>
<feature type="domain" description="GAIN-B" evidence="8">
    <location>
        <begin position="125"/>
        <end position="288"/>
    </location>
</feature>
<evidence type="ECO:0000256" key="3">
    <source>
        <dbReference type="ARBA" id="ARBA00022989"/>
    </source>
</evidence>
<dbReference type="Proteomes" id="UP000001038">
    <property type="component" value="Chromosome 3"/>
</dbReference>
<reference evidence="10 11" key="1">
    <citation type="journal article" date="2007" name="Nature">
        <title>The medaka draft genome and insights into vertebrate genome evolution.</title>
        <authorList>
            <person name="Kasahara M."/>
            <person name="Naruse K."/>
            <person name="Sasaki S."/>
            <person name="Nakatani Y."/>
            <person name="Qu W."/>
            <person name="Ahsan B."/>
            <person name="Yamada T."/>
            <person name="Nagayasu Y."/>
            <person name="Doi K."/>
            <person name="Kasai Y."/>
            <person name="Jindo T."/>
            <person name="Kobayashi D."/>
            <person name="Shimada A."/>
            <person name="Toyoda A."/>
            <person name="Kuroki Y."/>
            <person name="Fujiyama A."/>
            <person name="Sasaki T."/>
            <person name="Shimizu A."/>
            <person name="Asakawa S."/>
            <person name="Shimizu N."/>
            <person name="Hashimoto S."/>
            <person name="Yang J."/>
            <person name="Lee Y."/>
            <person name="Matsushima K."/>
            <person name="Sugano S."/>
            <person name="Sakaizumi M."/>
            <person name="Narita T."/>
            <person name="Ohishi K."/>
            <person name="Haga S."/>
            <person name="Ohta F."/>
            <person name="Nomoto H."/>
            <person name="Nogata K."/>
            <person name="Morishita T."/>
            <person name="Endo T."/>
            <person name="Shin-I T."/>
            <person name="Takeda H."/>
            <person name="Morishita S."/>
            <person name="Kohara Y."/>
        </authorList>
    </citation>
    <scope>NUCLEOTIDE SEQUENCE [LARGE SCALE GENOMIC DNA]</scope>
    <source>
        <strain evidence="10 11">Hd-rR</strain>
    </source>
</reference>
<comment type="subcellular location">
    <subcellularLocation>
        <location evidence="1">Membrane</location>
        <topology evidence="1">Multi-pass membrane protein</topology>
    </subcellularLocation>
</comment>
<reference evidence="10" key="3">
    <citation type="submission" date="2025-09" db="UniProtKB">
        <authorList>
            <consortium name="Ensembl"/>
        </authorList>
    </citation>
    <scope>IDENTIFICATION</scope>
    <source>
        <strain evidence="10">Hd-rR</strain>
    </source>
</reference>
<dbReference type="Pfam" id="PF00002">
    <property type="entry name" value="7tm_2"/>
    <property type="match status" value="1"/>
</dbReference>
<protein>
    <recommendedName>
        <fullName evidence="12">Adhesion G protein-coupled receptor G3</fullName>
    </recommendedName>
</protein>
<evidence type="ECO:0000256" key="7">
    <source>
        <dbReference type="SAM" id="Phobius"/>
    </source>
</evidence>
<feature type="transmembrane region" description="Helical" evidence="7">
    <location>
        <begin position="463"/>
        <end position="492"/>
    </location>
</feature>
<evidence type="ECO:0000256" key="2">
    <source>
        <dbReference type="ARBA" id="ARBA00022692"/>
    </source>
</evidence>
<evidence type="ECO:0000256" key="5">
    <source>
        <dbReference type="ARBA" id="ARBA00023157"/>
    </source>
</evidence>
<evidence type="ECO:0000259" key="9">
    <source>
        <dbReference type="PROSITE" id="PS50261"/>
    </source>
</evidence>
<feature type="transmembrane region" description="Helical" evidence="7">
    <location>
        <begin position="408"/>
        <end position="432"/>
    </location>
</feature>
<dbReference type="Ensembl" id="ENSORLT00000043234.1">
    <property type="protein sequence ID" value="ENSORLP00000031486.1"/>
    <property type="gene ID" value="ENSORLG00000015278.2"/>
</dbReference>
<keyword evidence="3 7" id="KW-1133">Transmembrane helix</keyword>
<dbReference type="Gene3D" id="2.60.220.50">
    <property type="match status" value="1"/>
</dbReference>
<keyword evidence="4 7" id="KW-0472">Membrane</keyword>
<dbReference type="PRINTS" id="PR00249">
    <property type="entry name" value="GPCRSECRETIN"/>
</dbReference>
<gene>
    <name evidence="10" type="primary">LOC101174736</name>
</gene>
<dbReference type="PROSITE" id="PS50261">
    <property type="entry name" value="G_PROTEIN_RECEP_F2_4"/>
    <property type="match status" value="1"/>
</dbReference>
<dbReference type="InParanoid" id="A0A3B3HHU3"/>
<dbReference type="Bgee" id="ENSORLG00000015278">
    <property type="expression patterns" value="Expressed in pharyngeal gill and 9 other cell types or tissues"/>
</dbReference>
<evidence type="ECO:0000256" key="1">
    <source>
        <dbReference type="ARBA" id="ARBA00004141"/>
    </source>
</evidence>
<name>A0A3B3HHU3_ORYLA</name>
<feature type="transmembrane region" description="Helical" evidence="7">
    <location>
        <begin position="549"/>
        <end position="571"/>
    </location>
</feature>
<dbReference type="Gene3D" id="1.20.1070.10">
    <property type="entry name" value="Rhodopsin 7-helix transmembrane proteins"/>
    <property type="match status" value="1"/>
</dbReference>
<accession>A0A3B3HHU3</accession>
<dbReference type="AlphaFoldDB" id="A0A3B3HHU3"/>
<dbReference type="InterPro" id="IPR000203">
    <property type="entry name" value="GPS"/>
</dbReference>
<dbReference type="GeneTree" id="ENSGT00940000166567"/>
<dbReference type="PROSITE" id="PS50221">
    <property type="entry name" value="GAIN_B"/>
    <property type="match status" value="1"/>
</dbReference>
<dbReference type="GO" id="GO:0007186">
    <property type="term" value="P:G protein-coupled receptor signaling pathway"/>
    <property type="evidence" value="ECO:0000318"/>
    <property type="project" value="GO_Central"/>
</dbReference>
<dbReference type="SMART" id="SM00303">
    <property type="entry name" value="GPS"/>
    <property type="match status" value="1"/>
</dbReference>
<dbReference type="InterPro" id="IPR017981">
    <property type="entry name" value="GPCR_2-like_7TM"/>
</dbReference>
<keyword evidence="5" id="KW-1015">Disulfide bond</keyword>
<dbReference type="InterPro" id="IPR057244">
    <property type="entry name" value="GAIN_B"/>
</dbReference>
<sequence length="596" mass="67021">MLGFFVGMMRMMMKDRIRNQSSRKTNPDRCLERNAGKQTEMIGTRTTTPKEDSKNTKKINFFGYGLPKKPRIFFIDAFWVKNMSFFLTDWCENVLAECRGNPATWTRCYEERILTCKQRGRSPMPGFRRKSVPTSLEAKVNVTDNVRVQIPPSALQKIRGAAASEEVTVVASLLNSTLFETPPEQKAKDESPQQPDNKPPSVLGWAVLSVRSGTNPVKNLTEPIKLTFNFDEKVHHGMCVFWKESESPGGKGEWSTDGCQTTRSGDEFICSSSHMSFFAVLVNQEMSVGAAHSRNLSYITYVGSALSVIFAFISFFIYSLLRRRGRSEKAIAIHMHLTGALLCLHLSFLLCSLWFQMLEDQEDGWVCKGLGLILHWSLLATLAWLALEGFHLYLLLIRVFNISVERYILKLSLLGWGFPTLAVLACGISGVYGKYNLELMDEEKSNSTAPICWMSSEFQHRQVVGYITVGFLCLVVLYNTCMLALVVFKIYLSRGDGLGFKSSSQWRKEKNENGLDLWKKCVAVLILSCVLGLPWGLASTTYISLSGVYVFTILNSLQGLFMFLWSVSLLCKSQSHKSPASKDLSTQKMITVSSSN</sequence>
<dbReference type="PANTHER" id="PTHR12011">
    <property type="entry name" value="ADHESION G-PROTEIN COUPLED RECEPTOR"/>
    <property type="match status" value="1"/>
</dbReference>
<feature type="transmembrane region" description="Helical" evidence="7">
    <location>
        <begin position="375"/>
        <end position="396"/>
    </location>
</feature>
<evidence type="ECO:0008006" key="12">
    <source>
        <dbReference type="Google" id="ProtNLM"/>
    </source>
</evidence>
<dbReference type="InterPro" id="IPR000832">
    <property type="entry name" value="GPCR_2_secretin-like"/>
</dbReference>
<dbReference type="GO" id="GO:0004930">
    <property type="term" value="F:G protein-coupled receptor activity"/>
    <property type="evidence" value="ECO:0000318"/>
    <property type="project" value="GO_Central"/>
</dbReference>
<evidence type="ECO:0000313" key="11">
    <source>
        <dbReference type="Proteomes" id="UP000001038"/>
    </source>
</evidence>
<organism evidence="10 11">
    <name type="scientific">Oryzias latipes</name>
    <name type="common">Japanese rice fish</name>
    <name type="synonym">Japanese killifish</name>
    <dbReference type="NCBI Taxonomy" id="8090"/>
    <lineage>
        <taxon>Eukaryota</taxon>
        <taxon>Metazoa</taxon>
        <taxon>Chordata</taxon>
        <taxon>Craniata</taxon>
        <taxon>Vertebrata</taxon>
        <taxon>Euteleostomi</taxon>
        <taxon>Actinopterygii</taxon>
        <taxon>Neopterygii</taxon>
        <taxon>Teleostei</taxon>
        <taxon>Neoteleostei</taxon>
        <taxon>Acanthomorphata</taxon>
        <taxon>Ovalentaria</taxon>
        <taxon>Atherinomorphae</taxon>
        <taxon>Beloniformes</taxon>
        <taxon>Adrianichthyidae</taxon>
        <taxon>Oryziinae</taxon>
        <taxon>Oryzias</taxon>
    </lineage>
</organism>